<dbReference type="Proteomes" id="UP000563426">
    <property type="component" value="Unassembled WGS sequence"/>
</dbReference>
<evidence type="ECO:0000313" key="1">
    <source>
        <dbReference type="EMBL" id="NOK38820.1"/>
    </source>
</evidence>
<dbReference type="EMBL" id="JABFJV010000370">
    <property type="protein sequence ID" value="NOK38820.1"/>
    <property type="molecule type" value="Genomic_DNA"/>
</dbReference>
<name>A0A3A8GTY9_9BACT</name>
<comment type="caution">
    <text evidence="1">The sequence shown here is derived from an EMBL/GenBank/DDBJ whole genome shotgun (WGS) entry which is preliminary data.</text>
</comment>
<evidence type="ECO:0008006" key="3">
    <source>
        <dbReference type="Google" id="ProtNLM"/>
    </source>
</evidence>
<gene>
    <name evidence="1" type="ORF">HMI49_37095</name>
</gene>
<sequence>MPPNLRKHVDPNAPVPLRMMAAKSLVPLNPSDMLGALYMLTFDPDANVRETAAKTSAALPERILGSALRDEGVQPPVLGYFLGLLKDKEAYAEMLVLNSETPDDAVSAVASSCSPKVAEIISQNQLRLLRNEDIIRNLCANPGVPASLVDSICDFAVRSGLVLADVPAMQAARVRIYGPQAAAAPPDPGPTAEEVLQELGTEAQSEDAAPMEEGKRLTLAQRIMKMSIAEKIKLGTLGNKEARSALIRDTNKLVCVAVIRSPRITDGEVLACAANRAINEDVLRVIYNNREWTKMQKVKLALVKNPKVPLTVTMKFLNTLRDAELKDLSRDKNVPAAVQSFAKKLHEKKTAPKKEAGK</sequence>
<accession>A0A3A8GTY9</accession>
<proteinExistence type="predicted"/>
<dbReference type="OrthoDB" id="5506355at2"/>
<protein>
    <recommendedName>
        <fullName evidence="3">DUF2336 domain-containing protein</fullName>
    </recommendedName>
</protein>
<dbReference type="AlphaFoldDB" id="A0A3A8GTY9"/>
<organism evidence="1 2">
    <name type="scientific">Corallococcus exercitus</name>
    <dbReference type="NCBI Taxonomy" id="2316736"/>
    <lineage>
        <taxon>Bacteria</taxon>
        <taxon>Pseudomonadati</taxon>
        <taxon>Myxococcota</taxon>
        <taxon>Myxococcia</taxon>
        <taxon>Myxococcales</taxon>
        <taxon>Cystobacterineae</taxon>
        <taxon>Myxococcaceae</taxon>
        <taxon>Corallococcus</taxon>
    </lineage>
</organism>
<reference evidence="1 2" key="1">
    <citation type="submission" date="2020-05" db="EMBL/GenBank/DDBJ databases">
        <authorList>
            <person name="Whitworth D."/>
        </authorList>
    </citation>
    <scope>NUCLEOTIDE SEQUENCE [LARGE SCALE GENOMIC DNA]</scope>
    <source>
        <strain evidence="1 2">AB043B</strain>
    </source>
</reference>
<evidence type="ECO:0000313" key="2">
    <source>
        <dbReference type="Proteomes" id="UP000563426"/>
    </source>
</evidence>
<keyword evidence="2" id="KW-1185">Reference proteome</keyword>